<evidence type="ECO:0000256" key="1">
    <source>
        <dbReference type="SAM" id="Phobius"/>
    </source>
</evidence>
<proteinExistence type="predicted"/>
<keyword evidence="3" id="KW-1185">Reference proteome</keyword>
<organism evidence="2 3">
    <name type="scientific">Anabaena azotica FACHB-119</name>
    <dbReference type="NCBI Taxonomy" id="947527"/>
    <lineage>
        <taxon>Bacteria</taxon>
        <taxon>Bacillati</taxon>
        <taxon>Cyanobacteriota</taxon>
        <taxon>Cyanophyceae</taxon>
        <taxon>Nostocales</taxon>
        <taxon>Nostocaceae</taxon>
        <taxon>Anabaena</taxon>
        <taxon>Anabaena azotica</taxon>
    </lineage>
</organism>
<evidence type="ECO:0000313" key="2">
    <source>
        <dbReference type="EMBL" id="MBD2505445.1"/>
    </source>
</evidence>
<reference evidence="2 3" key="1">
    <citation type="journal article" date="2020" name="ISME J.">
        <title>Comparative genomics reveals insights into cyanobacterial evolution and habitat adaptation.</title>
        <authorList>
            <person name="Chen M.Y."/>
            <person name="Teng W.K."/>
            <person name="Zhao L."/>
            <person name="Hu C.X."/>
            <person name="Zhou Y.K."/>
            <person name="Han B.P."/>
            <person name="Song L.R."/>
            <person name="Shu W.S."/>
        </authorList>
    </citation>
    <scope>NUCLEOTIDE SEQUENCE [LARGE SCALE GENOMIC DNA]</scope>
    <source>
        <strain evidence="2 3">FACHB-119</strain>
    </source>
</reference>
<gene>
    <name evidence="2" type="ORF">H6G83_33445</name>
</gene>
<sequence length="56" mass="6295">MIREDTAKGAAVFFLGNGEAAIAVLEVFKIYTLSLEKRRRLVGSGEWGRRGVSRRR</sequence>
<dbReference type="RefSeq" id="WP_190480253.1">
    <property type="nucleotide sequence ID" value="NZ_JACJSG010000088.1"/>
</dbReference>
<keyword evidence="1" id="KW-0812">Transmembrane</keyword>
<feature type="transmembrane region" description="Helical" evidence="1">
    <location>
        <begin position="12"/>
        <end position="31"/>
    </location>
</feature>
<comment type="caution">
    <text evidence="2">The sequence shown here is derived from an EMBL/GenBank/DDBJ whole genome shotgun (WGS) entry which is preliminary data.</text>
</comment>
<dbReference type="EMBL" id="JACJSG010000088">
    <property type="protein sequence ID" value="MBD2505445.1"/>
    <property type="molecule type" value="Genomic_DNA"/>
</dbReference>
<name>A0ABR8DGA8_9NOST</name>
<dbReference type="Proteomes" id="UP000661112">
    <property type="component" value="Unassembled WGS sequence"/>
</dbReference>
<protein>
    <submittedName>
        <fullName evidence="2">Uncharacterized protein</fullName>
    </submittedName>
</protein>
<keyword evidence="1" id="KW-1133">Transmembrane helix</keyword>
<keyword evidence="1" id="KW-0472">Membrane</keyword>
<evidence type="ECO:0000313" key="3">
    <source>
        <dbReference type="Proteomes" id="UP000661112"/>
    </source>
</evidence>
<accession>A0ABR8DGA8</accession>